<dbReference type="EMBL" id="JAEMGP010000027">
    <property type="protein sequence ID" value="KAG5194031.1"/>
    <property type="molecule type" value="Genomic_DNA"/>
</dbReference>
<reference evidence="5 6" key="1">
    <citation type="submission" date="2020-12" db="EMBL/GenBank/DDBJ databases">
        <title>De novo assembly of Tibetan sheep genome.</title>
        <authorList>
            <person name="Li X."/>
        </authorList>
    </citation>
    <scope>NUCLEOTIDE SEQUENCE [LARGE SCALE GENOMIC DNA]</scope>
    <source>
        <tissue evidence="5">Heart</tissue>
    </source>
</reference>
<keyword evidence="1 2" id="KW-0694">RNA-binding</keyword>
<evidence type="ECO:0000259" key="4">
    <source>
        <dbReference type="PROSITE" id="PS50102"/>
    </source>
</evidence>
<feature type="compositionally biased region" description="Acidic residues" evidence="3">
    <location>
        <begin position="46"/>
        <end position="61"/>
    </location>
</feature>
<dbReference type="InterPro" id="IPR012677">
    <property type="entry name" value="Nucleotide-bd_a/b_plait_sf"/>
</dbReference>
<dbReference type="GO" id="GO:0071011">
    <property type="term" value="C:precatalytic spliceosome"/>
    <property type="evidence" value="ECO:0007669"/>
    <property type="project" value="TreeGrafter"/>
</dbReference>
<evidence type="ECO:0000256" key="2">
    <source>
        <dbReference type="PROSITE-ProRule" id="PRU00176"/>
    </source>
</evidence>
<dbReference type="Pfam" id="PF00076">
    <property type="entry name" value="RRM_1"/>
    <property type="match status" value="1"/>
</dbReference>
<dbReference type="SUPFAM" id="SSF54928">
    <property type="entry name" value="RNA-binding domain, RBD"/>
    <property type="match status" value="1"/>
</dbReference>
<dbReference type="Proteomes" id="UP000664991">
    <property type="component" value="Unassembled WGS sequence"/>
</dbReference>
<dbReference type="GO" id="GO:0000398">
    <property type="term" value="P:mRNA splicing, via spliceosome"/>
    <property type="evidence" value="ECO:0007669"/>
    <property type="project" value="TreeGrafter"/>
</dbReference>
<gene>
    <name evidence="5" type="ORF">JEQ12_020392</name>
</gene>
<feature type="domain" description="RRM" evidence="4">
    <location>
        <begin position="197"/>
        <end position="257"/>
    </location>
</feature>
<evidence type="ECO:0000313" key="6">
    <source>
        <dbReference type="Proteomes" id="UP000664991"/>
    </source>
</evidence>
<dbReference type="PANTHER" id="PTHR45880">
    <property type="entry name" value="RNA-BINDING MOTIF PROTEIN, X-LINKED 2"/>
    <property type="match status" value="1"/>
</dbReference>
<dbReference type="SMART" id="SM00360">
    <property type="entry name" value="RRM"/>
    <property type="match status" value="1"/>
</dbReference>
<dbReference type="GO" id="GO:0071013">
    <property type="term" value="C:catalytic step 2 spliceosome"/>
    <property type="evidence" value="ECO:0007669"/>
    <property type="project" value="TreeGrafter"/>
</dbReference>
<name>A0A835ZHV5_SHEEP</name>
<dbReference type="GO" id="GO:0003723">
    <property type="term" value="F:RNA binding"/>
    <property type="evidence" value="ECO:0007669"/>
    <property type="project" value="UniProtKB-UniRule"/>
</dbReference>
<dbReference type="GO" id="GO:0005686">
    <property type="term" value="C:U2 snRNP"/>
    <property type="evidence" value="ECO:0007669"/>
    <property type="project" value="TreeGrafter"/>
</dbReference>
<proteinExistence type="predicted"/>
<dbReference type="AlphaFoldDB" id="A0A835ZHV5"/>
<evidence type="ECO:0000256" key="1">
    <source>
        <dbReference type="ARBA" id="ARBA00022884"/>
    </source>
</evidence>
<dbReference type="InterPro" id="IPR000504">
    <property type="entry name" value="RRM_dom"/>
</dbReference>
<dbReference type="Gene3D" id="3.30.70.330">
    <property type="match status" value="1"/>
</dbReference>
<dbReference type="PROSITE" id="PS50102">
    <property type="entry name" value="RRM"/>
    <property type="match status" value="1"/>
</dbReference>
<comment type="caution">
    <text evidence="5">The sequence shown here is derived from an EMBL/GenBank/DDBJ whole genome shotgun (WGS) entry which is preliminary data.</text>
</comment>
<dbReference type="PANTHER" id="PTHR45880:SF1">
    <property type="entry name" value="RNA-BINDING MOTIF PROTEIN, X-LINKED 2"/>
    <property type="match status" value="1"/>
</dbReference>
<evidence type="ECO:0000256" key="3">
    <source>
        <dbReference type="SAM" id="MobiDB-lite"/>
    </source>
</evidence>
<organism evidence="5 6">
    <name type="scientific">Ovis aries</name>
    <name type="common">Sheep</name>
    <dbReference type="NCBI Taxonomy" id="9940"/>
    <lineage>
        <taxon>Eukaryota</taxon>
        <taxon>Metazoa</taxon>
        <taxon>Chordata</taxon>
        <taxon>Craniata</taxon>
        <taxon>Vertebrata</taxon>
        <taxon>Euteleostomi</taxon>
        <taxon>Mammalia</taxon>
        <taxon>Eutheria</taxon>
        <taxon>Laurasiatheria</taxon>
        <taxon>Artiodactyla</taxon>
        <taxon>Ruminantia</taxon>
        <taxon>Pecora</taxon>
        <taxon>Bovidae</taxon>
        <taxon>Caprinae</taxon>
        <taxon>Ovis</taxon>
    </lineage>
</organism>
<dbReference type="InterPro" id="IPR035979">
    <property type="entry name" value="RBD_domain_sf"/>
</dbReference>
<feature type="region of interest" description="Disordered" evidence="3">
    <location>
        <begin position="30"/>
        <end position="65"/>
    </location>
</feature>
<sequence length="302" mass="35039">MKENEAAVKKMLVEASREFEELVVDESPDFEIHITMCDDDPPKPEEDSETQPDEEEEEEEEKVSAPEVGAAIKIIWQLMEKFNLDLSTVTQAFLKNSEEGRLWKDCYGNSTQMFDSLHRLEANRKPVFSNSRPKVIRKAGARLHVRFSFRFSPLNKVKLINELSEREVQLEVVEKVSWRNEYKDSAWIFLDFPECGFSHILYGEIVNINLVQDKKTGKFKGFCFLCYEDQRSTVLAIDSFNGIKIKGRTIRVDHVSIDFLRTQKKWMRQEGKKEKKEDWLGGTGKAASLLFIAQKQDDKEKG</sequence>
<accession>A0A835ZHV5</accession>
<dbReference type="InterPro" id="IPR051847">
    <property type="entry name" value="RNA_proc/Spliceosome_comp"/>
</dbReference>
<protein>
    <recommendedName>
        <fullName evidence="4">RRM domain-containing protein</fullName>
    </recommendedName>
</protein>
<evidence type="ECO:0000313" key="5">
    <source>
        <dbReference type="EMBL" id="KAG5194031.1"/>
    </source>
</evidence>